<dbReference type="EMBL" id="JANEYG010000008">
    <property type="protein sequence ID" value="KAJ8922066.1"/>
    <property type="molecule type" value="Genomic_DNA"/>
</dbReference>
<protein>
    <submittedName>
        <fullName evidence="1">Uncharacterized protein</fullName>
    </submittedName>
</protein>
<dbReference type="Proteomes" id="UP001159042">
    <property type="component" value="Unassembled WGS sequence"/>
</dbReference>
<evidence type="ECO:0000313" key="1">
    <source>
        <dbReference type="EMBL" id="KAJ8922066.1"/>
    </source>
</evidence>
<organism evidence="1 2">
    <name type="scientific">Exocentrus adspersus</name>
    <dbReference type="NCBI Taxonomy" id="1586481"/>
    <lineage>
        <taxon>Eukaryota</taxon>
        <taxon>Metazoa</taxon>
        <taxon>Ecdysozoa</taxon>
        <taxon>Arthropoda</taxon>
        <taxon>Hexapoda</taxon>
        <taxon>Insecta</taxon>
        <taxon>Pterygota</taxon>
        <taxon>Neoptera</taxon>
        <taxon>Endopterygota</taxon>
        <taxon>Coleoptera</taxon>
        <taxon>Polyphaga</taxon>
        <taxon>Cucujiformia</taxon>
        <taxon>Chrysomeloidea</taxon>
        <taxon>Cerambycidae</taxon>
        <taxon>Lamiinae</taxon>
        <taxon>Acanthocinini</taxon>
        <taxon>Exocentrus</taxon>
    </lineage>
</organism>
<evidence type="ECO:0000313" key="2">
    <source>
        <dbReference type="Proteomes" id="UP001159042"/>
    </source>
</evidence>
<gene>
    <name evidence="1" type="ORF">NQ315_008707</name>
</gene>
<keyword evidence="2" id="KW-1185">Reference proteome</keyword>
<dbReference type="AlphaFoldDB" id="A0AAV8W616"/>
<sequence>MSCLGLCSVNEYECLTQQPCIWQRAAVPCRPWSNYYYSFEEGKSDKEILDNLLQNTRYDKRLLPPVRGHFPFIKT</sequence>
<name>A0AAV8W616_9CUCU</name>
<comment type="caution">
    <text evidence="1">The sequence shown here is derived from an EMBL/GenBank/DDBJ whole genome shotgun (WGS) entry which is preliminary data.</text>
</comment>
<proteinExistence type="predicted"/>
<reference evidence="1 2" key="1">
    <citation type="journal article" date="2023" name="Insect Mol. Biol.">
        <title>Genome sequencing provides insights into the evolution of gene families encoding plant cell wall-degrading enzymes in longhorned beetles.</title>
        <authorList>
            <person name="Shin N.R."/>
            <person name="Okamura Y."/>
            <person name="Kirsch R."/>
            <person name="Pauchet Y."/>
        </authorList>
    </citation>
    <scope>NUCLEOTIDE SEQUENCE [LARGE SCALE GENOMIC DNA]</scope>
    <source>
        <strain evidence="1">EAD_L_NR</strain>
    </source>
</reference>
<accession>A0AAV8W616</accession>